<organism evidence="2 3">
    <name type="scientific">Evansella alkalicola</name>
    <dbReference type="NCBI Taxonomy" id="745819"/>
    <lineage>
        <taxon>Bacteria</taxon>
        <taxon>Bacillati</taxon>
        <taxon>Bacillota</taxon>
        <taxon>Bacilli</taxon>
        <taxon>Bacillales</taxon>
        <taxon>Bacillaceae</taxon>
        <taxon>Evansella</taxon>
    </lineage>
</organism>
<dbReference type="EMBL" id="JAHQCR010000050">
    <property type="protein sequence ID" value="MBU9722136.1"/>
    <property type="molecule type" value="Genomic_DNA"/>
</dbReference>
<feature type="region of interest" description="Disordered" evidence="1">
    <location>
        <begin position="1"/>
        <end position="89"/>
    </location>
</feature>
<dbReference type="RefSeq" id="WP_088076378.1">
    <property type="nucleotide sequence ID" value="NZ_JAHQCR010000050.1"/>
</dbReference>
<evidence type="ECO:0000256" key="1">
    <source>
        <dbReference type="SAM" id="MobiDB-lite"/>
    </source>
</evidence>
<accession>A0ABS6JUC1</accession>
<comment type="caution">
    <text evidence="2">The sequence shown here is derived from an EMBL/GenBank/DDBJ whole genome shotgun (WGS) entry which is preliminary data.</text>
</comment>
<feature type="compositionally biased region" description="Basic and acidic residues" evidence="1">
    <location>
        <begin position="61"/>
        <end position="89"/>
    </location>
</feature>
<dbReference type="Proteomes" id="UP000790580">
    <property type="component" value="Unassembled WGS sequence"/>
</dbReference>
<evidence type="ECO:0008006" key="4">
    <source>
        <dbReference type="Google" id="ProtNLM"/>
    </source>
</evidence>
<feature type="compositionally biased region" description="Polar residues" evidence="1">
    <location>
        <begin position="41"/>
        <end position="53"/>
    </location>
</feature>
<gene>
    <name evidence="2" type="ORF">KS407_11885</name>
</gene>
<keyword evidence="3" id="KW-1185">Reference proteome</keyword>
<reference evidence="2 3" key="1">
    <citation type="submission" date="2021-06" db="EMBL/GenBank/DDBJ databases">
        <title>Bacillus sp. RD4P76, an endophyte from a halophyte.</title>
        <authorList>
            <person name="Sun J.-Q."/>
        </authorList>
    </citation>
    <scope>NUCLEOTIDE SEQUENCE [LARGE SCALE GENOMIC DNA]</scope>
    <source>
        <strain evidence="2 3">JCM 17098</strain>
    </source>
</reference>
<sequence length="89" mass="10423">MTKKEEKHYTDFSTVEKNRNEVIPEQTPEGPYGSPYEGSLEKTTPWQEGQRSVSGFAYENRNLHQDLERKDPNAHKTHDDKRVDSEEPF</sequence>
<name>A0ABS6JUC1_9BACI</name>
<protein>
    <recommendedName>
        <fullName evidence="4">Cytosolic protein</fullName>
    </recommendedName>
</protein>
<feature type="compositionally biased region" description="Basic and acidic residues" evidence="1">
    <location>
        <begin position="1"/>
        <end position="22"/>
    </location>
</feature>
<proteinExistence type="predicted"/>
<evidence type="ECO:0000313" key="2">
    <source>
        <dbReference type="EMBL" id="MBU9722136.1"/>
    </source>
</evidence>
<evidence type="ECO:0000313" key="3">
    <source>
        <dbReference type="Proteomes" id="UP000790580"/>
    </source>
</evidence>